<evidence type="ECO:0000313" key="2">
    <source>
        <dbReference type="Proteomes" id="UP000027135"/>
    </source>
</evidence>
<dbReference type="Pfam" id="PF03392">
    <property type="entry name" value="OS-D"/>
    <property type="match status" value="1"/>
</dbReference>
<dbReference type="InterPro" id="IPR036682">
    <property type="entry name" value="OS_D_A10/PebIII_sf"/>
</dbReference>
<sequence length="137" mass="15942">MRAYDTPKTKYNAMLLTKRALPVWVMLTAWVSAQNGSSKYEYVDVDALLSNHRTLNNYVNCVLDKGPCTPEGRDLKEYMPRALTTACADCTRSQKHFIRKAASYVMKNRPRDWDEIVKKYNPQGKYRESFYRFLAEG</sequence>
<dbReference type="eggNOG" id="ENOG502SAHH">
    <property type="taxonomic scope" value="Eukaryota"/>
</dbReference>
<name>A0A067RFB1_ZOONE</name>
<organism evidence="1 2">
    <name type="scientific">Zootermopsis nevadensis</name>
    <name type="common">Dampwood termite</name>
    <dbReference type="NCBI Taxonomy" id="136037"/>
    <lineage>
        <taxon>Eukaryota</taxon>
        <taxon>Metazoa</taxon>
        <taxon>Ecdysozoa</taxon>
        <taxon>Arthropoda</taxon>
        <taxon>Hexapoda</taxon>
        <taxon>Insecta</taxon>
        <taxon>Pterygota</taxon>
        <taxon>Neoptera</taxon>
        <taxon>Polyneoptera</taxon>
        <taxon>Dictyoptera</taxon>
        <taxon>Blattodea</taxon>
        <taxon>Blattoidea</taxon>
        <taxon>Termitoidae</taxon>
        <taxon>Termopsidae</taxon>
        <taxon>Zootermopsis</taxon>
    </lineage>
</organism>
<accession>A0A067RFB1</accession>
<evidence type="ECO:0000313" key="1">
    <source>
        <dbReference type="EMBL" id="KDR22556.1"/>
    </source>
</evidence>
<dbReference type="SUPFAM" id="SSF100910">
    <property type="entry name" value="Chemosensory protein Csp2"/>
    <property type="match status" value="1"/>
</dbReference>
<dbReference type="EMBL" id="KK852498">
    <property type="protein sequence ID" value="KDR22556.1"/>
    <property type="molecule type" value="Genomic_DNA"/>
</dbReference>
<dbReference type="InterPro" id="IPR005055">
    <property type="entry name" value="A10/PebIII"/>
</dbReference>
<gene>
    <name evidence="1" type="ORF">L798_12684</name>
</gene>
<dbReference type="Gene3D" id="1.10.2080.10">
    <property type="entry name" value="Insect odorant-binding protein A10/Ejaculatory bulb-specific protein 3"/>
    <property type="match status" value="1"/>
</dbReference>
<dbReference type="AlphaFoldDB" id="A0A067RFB1"/>
<dbReference type="PANTHER" id="PTHR11257:SF12">
    <property type="entry name" value="EJACULATORY BULB-SPECIFIC PROTEIN 3-RELATED"/>
    <property type="match status" value="1"/>
</dbReference>
<dbReference type="Proteomes" id="UP000027135">
    <property type="component" value="Unassembled WGS sequence"/>
</dbReference>
<protein>
    <submittedName>
        <fullName evidence="1">Ejaculatory bulb-specific protein 3</fullName>
    </submittedName>
</protein>
<dbReference type="OMA" id="EHENTFW"/>
<reference evidence="1 2" key="1">
    <citation type="journal article" date="2014" name="Nat. Commun.">
        <title>Molecular traces of alternative social organization in a termite genome.</title>
        <authorList>
            <person name="Terrapon N."/>
            <person name="Li C."/>
            <person name="Robertson H.M."/>
            <person name="Ji L."/>
            <person name="Meng X."/>
            <person name="Booth W."/>
            <person name="Chen Z."/>
            <person name="Childers C.P."/>
            <person name="Glastad K.M."/>
            <person name="Gokhale K."/>
            <person name="Gowin J."/>
            <person name="Gronenberg W."/>
            <person name="Hermansen R.A."/>
            <person name="Hu H."/>
            <person name="Hunt B.G."/>
            <person name="Huylmans A.K."/>
            <person name="Khalil S.M."/>
            <person name="Mitchell R.D."/>
            <person name="Munoz-Torres M.C."/>
            <person name="Mustard J.A."/>
            <person name="Pan H."/>
            <person name="Reese J.T."/>
            <person name="Scharf M.E."/>
            <person name="Sun F."/>
            <person name="Vogel H."/>
            <person name="Xiao J."/>
            <person name="Yang W."/>
            <person name="Yang Z."/>
            <person name="Yang Z."/>
            <person name="Zhou J."/>
            <person name="Zhu J."/>
            <person name="Brent C.S."/>
            <person name="Elsik C.G."/>
            <person name="Goodisman M.A."/>
            <person name="Liberles D.A."/>
            <person name="Roe R.M."/>
            <person name="Vargo E.L."/>
            <person name="Vilcinskas A."/>
            <person name="Wang J."/>
            <person name="Bornberg-Bauer E."/>
            <person name="Korb J."/>
            <person name="Zhang G."/>
            <person name="Liebig J."/>
        </authorList>
    </citation>
    <scope>NUCLEOTIDE SEQUENCE [LARGE SCALE GENOMIC DNA]</scope>
    <source>
        <tissue evidence="1">Whole organism</tissue>
    </source>
</reference>
<dbReference type="InParanoid" id="A0A067RFB1"/>
<proteinExistence type="predicted"/>
<keyword evidence="2" id="KW-1185">Reference proteome</keyword>
<dbReference type="PANTHER" id="PTHR11257">
    <property type="entry name" value="CHEMOSENSORY PROTEIN-RELATED"/>
    <property type="match status" value="1"/>
</dbReference>